<protein>
    <submittedName>
        <fullName evidence="2">Hemerythrin domain-containing protein</fullName>
    </submittedName>
</protein>
<proteinExistence type="predicted"/>
<evidence type="ECO:0000313" key="2">
    <source>
        <dbReference type="EMBL" id="HGY55230.1"/>
    </source>
</evidence>
<comment type="caution">
    <text evidence="2">The sequence shown here is derived from an EMBL/GenBank/DDBJ whole genome shotgun (WGS) entry which is preliminary data.</text>
</comment>
<accession>A0A7V4TZL5</accession>
<sequence>MAITDQYRRQHSDLLNIAHQIAAELNPARLSNDATTVRSLLSTLAGKLSIHLAMEDKSLYPKLMQNSNPDVKATAKKFIDEMGGIAKAFDNYKNKWPHAMAIQKNPNDFISETKTLFNVLSKRIEKENKELYPLLERE</sequence>
<dbReference type="Proteomes" id="UP000885779">
    <property type="component" value="Unassembled WGS sequence"/>
</dbReference>
<dbReference type="EMBL" id="DRQG01000055">
    <property type="protein sequence ID" value="HGY55230.1"/>
    <property type="molecule type" value="Genomic_DNA"/>
</dbReference>
<reference evidence="2" key="1">
    <citation type="journal article" date="2020" name="mSystems">
        <title>Genome- and Community-Level Interaction Insights into Carbon Utilization and Element Cycling Functions of Hydrothermarchaeota in Hydrothermal Sediment.</title>
        <authorList>
            <person name="Zhou Z."/>
            <person name="Liu Y."/>
            <person name="Xu W."/>
            <person name="Pan J."/>
            <person name="Luo Z.H."/>
            <person name="Li M."/>
        </authorList>
    </citation>
    <scope>NUCLEOTIDE SEQUENCE [LARGE SCALE GENOMIC DNA]</scope>
    <source>
        <strain evidence="2">HyVt-577</strain>
    </source>
</reference>
<feature type="domain" description="Hemerythrin-like" evidence="1">
    <location>
        <begin position="3"/>
        <end position="135"/>
    </location>
</feature>
<dbReference type="AlphaFoldDB" id="A0A7V4TZL5"/>
<gene>
    <name evidence="2" type="ORF">ENK44_06005</name>
</gene>
<organism evidence="2">
    <name type="scientific">Caldithrix abyssi</name>
    <dbReference type="NCBI Taxonomy" id="187145"/>
    <lineage>
        <taxon>Bacteria</taxon>
        <taxon>Pseudomonadati</taxon>
        <taxon>Calditrichota</taxon>
        <taxon>Calditrichia</taxon>
        <taxon>Calditrichales</taxon>
        <taxon>Calditrichaceae</taxon>
        <taxon>Caldithrix</taxon>
    </lineage>
</organism>
<evidence type="ECO:0000259" key="1">
    <source>
        <dbReference type="Pfam" id="PF01814"/>
    </source>
</evidence>
<dbReference type="InterPro" id="IPR012312">
    <property type="entry name" value="Hemerythrin-like"/>
</dbReference>
<name>A0A7V4TZL5_CALAY</name>
<dbReference type="Pfam" id="PF01814">
    <property type="entry name" value="Hemerythrin"/>
    <property type="match status" value="1"/>
</dbReference>
<dbReference type="Gene3D" id="1.20.120.520">
    <property type="entry name" value="nmb1532 protein domain like"/>
    <property type="match status" value="1"/>
</dbReference>